<dbReference type="Proteomes" id="UP000078507">
    <property type="component" value="Unassembled WGS sequence"/>
</dbReference>
<organism evidence="1 2">
    <name type="scientific">Sinorhizobium saheli</name>
    <dbReference type="NCBI Taxonomy" id="36856"/>
    <lineage>
        <taxon>Bacteria</taxon>
        <taxon>Pseudomonadati</taxon>
        <taxon>Pseudomonadota</taxon>
        <taxon>Alphaproteobacteria</taxon>
        <taxon>Hyphomicrobiales</taxon>
        <taxon>Rhizobiaceae</taxon>
        <taxon>Sinorhizobium/Ensifer group</taxon>
        <taxon>Sinorhizobium</taxon>
    </lineage>
</organism>
<sequence>MNYLPSTTISLSAKLVDLCGAYKAYLEEIDAANALRVYQGESLIPYPTFEEFVADCTAAASIPNYKFSARLDELIAMTLVFDEGDPDDGLDLDKLLPLPAFGLLSEDEEASAADETMAPWETEFGSFVFGSSVKH</sequence>
<dbReference type="AlphaFoldDB" id="A0A178YLM0"/>
<protein>
    <submittedName>
        <fullName evidence="1">Uncharacterized protein</fullName>
    </submittedName>
</protein>
<gene>
    <name evidence="1" type="ORF">ATB98_24075</name>
</gene>
<dbReference type="RefSeq" id="WP_066870563.1">
    <property type="nucleotide sequence ID" value="NZ_LNQB01000061.1"/>
</dbReference>
<comment type="caution">
    <text evidence="1">The sequence shown here is derived from an EMBL/GenBank/DDBJ whole genome shotgun (WGS) entry which is preliminary data.</text>
</comment>
<reference evidence="1 2" key="1">
    <citation type="submission" date="2015-11" db="EMBL/GenBank/DDBJ databases">
        <title>Ensifer anhuiense sp. nov., an effective nitrogen fixation bacterium with Glycine soja.</title>
        <authorList>
            <person name="Yan H."/>
            <person name="Chen W."/>
        </authorList>
    </citation>
    <scope>NUCLEOTIDE SEQUENCE [LARGE SCALE GENOMIC DNA]</scope>
    <source>
        <strain evidence="1 2">LMG 7837</strain>
    </source>
</reference>
<proteinExistence type="predicted"/>
<dbReference type="STRING" id="36856.ATB98_24075"/>
<dbReference type="OrthoDB" id="9963162at2"/>
<evidence type="ECO:0000313" key="1">
    <source>
        <dbReference type="EMBL" id="OAP48432.1"/>
    </source>
</evidence>
<evidence type="ECO:0000313" key="2">
    <source>
        <dbReference type="Proteomes" id="UP000078507"/>
    </source>
</evidence>
<name>A0A178YLM0_SINSA</name>
<keyword evidence="2" id="KW-1185">Reference proteome</keyword>
<accession>A0A178YLM0</accession>
<dbReference type="EMBL" id="LNQB01000061">
    <property type="protein sequence ID" value="OAP48432.1"/>
    <property type="molecule type" value="Genomic_DNA"/>
</dbReference>